<dbReference type="RefSeq" id="WP_151138149.1">
    <property type="nucleotide sequence ID" value="NZ_VZUS01000001.1"/>
</dbReference>
<comment type="caution">
    <text evidence="1">The sequence shown here is derived from an EMBL/GenBank/DDBJ whole genome shotgun (WGS) entry which is preliminary data.</text>
</comment>
<organism evidence="1">
    <name type="scientific">Haloferax sp. CBA1149</name>
    <dbReference type="NCBI Taxonomy" id="2650753"/>
    <lineage>
        <taxon>Archaea</taxon>
        <taxon>Methanobacteriati</taxon>
        <taxon>Methanobacteriota</taxon>
        <taxon>Stenosarchaea group</taxon>
        <taxon>Halobacteria</taxon>
        <taxon>Halobacteriales</taxon>
        <taxon>Haloferacaceae</taxon>
        <taxon>Haloferax</taxon>
    </lineage>
</organism>
<evidence type="ECO:0000313" key="1">
    <source>
        <dbReference type="EMBL" id="KAB1188441.1"/>
    </source>
</evidence>
<gene>
    <name evidence="1" type="ORF">Hfx1149_10520</name>
</gene>
<reference evidence="1" key="1">
    <citation type="submission" date="2019-09" db="EMBL/GenBank/DDBJ databases">
        <title>Genomic analysis of Haloferax sp. CBA1149.</title>
        <authorList>
            <person name="Roh S.W."/>
        </authorList>
    </citation>
    <scope>NUCLEOTIDE SEQUENCE</scope>
    <source>
        <strain evidence="1">CBA1149</strain>
    </source>
</reference>
<protein>
    <submittedName>
        <fullName evidence="1">Agl cluster protein AglQ</fullName>
    </submittedName>
</protein>
<dbReference type="SUPFAM" id="SSF48208">
    <property type="entry name" value="Six-hairpin glycosidases"/>
    <property type="match status" value="1"/>
</dbReference>
<accession>A0A643K2B5</accession>
<dbReference type="Gene3D" id="1.50.10.100">
    <property type="entry name" value="Chondroitin AC/alginate lyase"/>
    <property type="match status" value="1"/>
</dbReference>
<sequence>MKLRELLSDVADSQLERIQADGSVPAGHNGLYHDPETPVRNSSHWLVTFALLYDETGDERYADAAQKIISYLRSDDARPHGANLHHRTIEGKDRCNGLIGPAWTIEALTVAARVFEDPELAAFAEELFLMHPQDETSGLWKRVSVEGETLSFDATFNHQIWFAAAGGLLASLPWTSDEVDERVRTHLDEVSSNLRLYPSGMVFHLVMPDALRQYVHLVRADEGGRIGLTFLGGRLPIPGRQQQLAHKAVGYHSFNLYAFALLKKVYPEHEFWDGTQFKQMIGYLTSSEYWESVWDNEYGPAYNPVGFEVPFVMETFGIGSDEDRSRWLTKQLANHYDAEAKQMDKNTEDAETLTARMYQAVRLENSCLSELN</sequence>
<dbReference type="AlphaFoldDB" id="A0A643K2B5"/>
<name>A0A643K2B5_9EURY</name>
<dbReference type="GO" id="GO:0005975">
    <property type="term" value="P:carbohydrate metabolic process"/>
    <property type="evidence" value="ECO:0007669"/>
    <property type="project" value="InterPro"/>
</dbReference>
<dbReference type="InterPro" id="IPR008929">
    <property type="entry name" value="Chondroitin_lyas"/>
</dbReference>
<dbReference type="InterPro" id="IPR008928">
    <property type="entry name" value="6-hairpin_glycosidase_sf"/>
</dbReference>
<dbReference type="EMBL" id="VZUS01000001">
    <property type="protein sequence ID" value="KAB1188441.1"/>
    <property type="molecule type" value="Genomic_DNA"/>
</dbReference>
<proteinExistence type="predicted"/>